<dbReference type="EMBL" id="BSDT01000001">
    <property type="protein sequence ID" value="GLI43875.1"/>
    <property type="molecule type" value="Genomic_DNA"/>
</dbReference>
<keyword evidence="3" id="KW-1185">Reference proteome</keyword>
<dbReference type="AlphaFoldDB" id="A0A9W6LI18"/>
<evidence type="ECO:0008006" key="4">
    <source>
        <dbReference type="Google" id="ProtNLM"/>
    </source>
</evidence>
<evidence type="ECO:0000256" key="1">
    <source>
        <dbReference type="SAM" id="MobiDB-lite"/>
    </source>
</evidence>
<dbReference type="RefSeq" id="WP_270114575.1">
    <property type="nucleotide sequence ID" value="NZ_BAAAOL010000007.1"/>
</dbReference>
<gene>
    <name evidence="2" type="ORF">GALLR39Z86_37250</name>
</gene>
<organism evidence="2 3">
    <name type="scientific">Glycomyces algeriensis</name>
    <dbReference type="NCBI Taxonomy" id="256037"/>
    <lineage>
        <taxon>Bacteria</taxon>
        <taxon>Bacillati</taxon>
        <taxon>Actinomycetota</taxon>
        <taxon>Actinomycetes</taxon>
        <taxon>Glycomycetales</taxon>
        <taxon>Glycomycetaceae</taxon>
        <taxon>Glycomyces</taxon>
    </lineage>
</organism>
<comment type="caution">
    <text evidence="2">The sequence shown here is derived from an EMBL/GenBank/DDBJ whole genome shotgun (WGS) entry which is preliminary data.</text>
</comment>
<accession>A0A9W6LI18</accession>
<evidence type="ECO:0000313" key="2">
    <source>
        <dbReference type="EMBL" id="GLI43875.1"/>
    </source>
</evidence>
<name>A0A9W6LI18_9ACTN</name>
<feature type="region of interest" description="Disordered" evidence="1">
    <location>
        <begin position="1"/>
        <end position="23"/>
    </location>
</feature>
<reference evidence="2" key="1">
    <citation type="submission" date="2022-12" db="EMBL/GenBank/DDBJ databases">
        <title>Reference genome sequencing for broad-spectrum identification of bacterial and archaeal isolates by mass spectrometry.</title>
        <authorList>
            <person name="Sekiguchi Y."/>
            <person name="Tourlousse D.M."/>
        </authorList>
    </citation>
    <scope>NUCLEOTIDE SEQUENCE</scope>
    <source>
        <strain evidence="2">LLR39Z86</strain>
    </source>
</reference>
<protein>
    <recommendedName>
        <fullName evidence="4">Asp23/Gls24 family envelope stress response protein</fullName>
    </recommendedName>
</protein>
<dbReference type="Proteomes" id="UP001144313">
    <property type="component" value="Unassembled WGS sequence"/>
</dbReference>
<proteinExistence type="predicted"/>
<sequence>MTEDAFSLADLPGTGADRSPESRGELRLADAAVAHILEGAALACAGTAASRRPRARATVKHGRIWAHLDVGVVWPGPVGAVSRDLTARVRAETARITGYDMAALDVVVHLVDAPRQAERRVL</sequence>
<evidence type="ECO:0000313" key="3">
    <source>
        <dbReference type="Proteomes" id="UP001144313"/>
    </source>
</evidence>